<feature type="region of interest" description="Disordered" evidence="1">
    <location>
        <begin position="146"/>
        <end position="217"/>
    </location>
</feature>
<organism evidence="2 3">
    <name type="scientific">Lasallia pustulata</name>
    <dbReference type="NCBI Taxonomy" id="136370"/>
    <lineage>
        <taxon>Eukaryota</taxon>
        <taxon>Fungi</taxon>
        <taxon>Dikarya</taxon>
        <taxon>Ascomycota</taxon>
        <taxon>Pezizomycotina</taxon>
        <taxon>Lecanoromycetes</taxon>
        <taxon>OSLEUM clade</taxon>
        <taxon>Umbilicariomycetidae</taxon>
        <taxon>Umbilicariales</taxon>
        <taxon>Umbilicariaceae</taxon>
        <taxon>Lasallia</taxon>
    </lineage>
</organism>
<dbReference type="EMBL" id="VXIT01000023">
    <property type="protein sequence ID" value="KAA6406681.1"/>
    <property type="molecule type" value="Genomic_DNA"/>
</dbReference>
<accession>A0A5M8PBQ7</accession>
<gene>
    <name evidence="2" type="ORF">FRX48_09404</name>
</gene>
<name>A0A5M8PBQ7_9LECA</name>
<evidence type="ECO:0000313" key="3">
    <source>
        <dbReference type="Proteomes" id="UP000324767"/>
    </source>
</evidence>
<feature type="compositionally biased region" description="Basic residues" evidence="1">
    <location>
        <begin position="190"/>
        <end position="202"/>
    </location>
</feature>
<sequence length="217" mass="24622">MITPSIANLRKDLDIVLGKEDGLLKGYKSMHDQLHIIDRELITAANDAAQEGFELSPGWLKYKQGERREASWQMMMKREKMRPVVNERKELLARILEMETQSKKAGEGKMRPLTRKTRELSAQTAKIETKTKKPGERKMRPLTRKTRGLSAQTARMEIKTKKPGERKMRPLTRKTKELSAQTTKTEAKTKKAAKASKAKGAARKGCMGQQDESSKGK</sequence>
<dbReference type="Proteomes" id="UP000324767">
    <property type="component" value="Unassembled WGS sequence"/>
</dbReference>
<feature type="compositionally biased region" description="Basic and acidic residues" evidence="1">
    <location>
        <begin position="127"/>
        <end position="137"/>
    </location>
</feature>
<dbReference type="AlphaFoldDB" id="A0A5M8PBQ7"/>
<feature type="compositionally biased region" description="Basic and acidic residues" evidence="1">
    <location>
        <begin position="156"/>
        <end position="168"/>
    </location>
</feature>
<protein>
    <submittedName>
        <fullName evidence="2">Uncharacterized protein</fullName>
    </submittedName>
</protein>
<proteinExistence type="predicted"/>
<comment type="caution">
    <text evidence="2">The sequence shown here is derived from an EMBL/GenBank/DDBJ whole genome shotgun (WGS) entry which is preliminary data.</text>
</comment>
<evidence type="ECO:0000256" key="1">
    <source>
        <dbReference type="SAM" id="MobiDB-lite"/>
    </source>
</evidence>
<feature type="region of interest" description="Disordered" evidence="1">
    <location>
        <begin position="118"/>
        <end position="137"/>
    </location>
</feature>
<evidence type="ECO:0000313" key="2">
    <source>
        <dbReference type="EMBL" id="KAA6406681.1"/>
    </source>
</evidence>
<reference evidence="2 3" key="1">
    <citation type="submission" date="2019-09" db="EMBL/GenBank/DDBJ databases">
        <title>The hologenome of the rock-dwelling lichen Lasallia pustulata.</title>
        <authorList>
            <person name="Greshake Tzovaras B."/>
            <person name="Segers F."/>
            <person name="Bicker A."/>
            <person name="Dal Grande F."/>
            <person name="Otte J."/>
            <person name="Hankeln T."/>
            <person name="Schmitt I."/>
            <person name="Ebersberger I."/>
        </authorList>
    </citation>
    <scope>NUCLEOTIDE SEQUENCE [LARGE SCALE GENOMIC DNA]</scope>
    <source>
        <strain evidence="2">A1-1</strain>
    </source>
</reference>